<keyword evidence="3" id="KW-1185">Reference proteome</keyword>
<gene>
    <name evidence="2" type="ORF">DCHRY22_LOCUS5685</name>
</gene>
<dbReference type="Proteomes" id="UP000789524">
    <property type="component" value="Unassembled WGS sequence"/>
</dbReference>
<evidence type="ECO:0000313" key="2">
    <source>
        <dbReference type="EMBL" id="CAG9564733.1"/>
    </source>
</evidence>
<organism evidence="2 3">
    <name type="scientific">Danaus chrysippus</name>
    <name type="common">African queen</name>
    <dbReference type="NCBI Taxonomy" id="151541"/>
    <lineage>
        <taxon>Eukaryota</taxon>
        <taxon>Metazoa</taxon>
        <taxon>Ecdysozoa</taxon>
        <taxon>Arthropoda</taxon>
        <taxon>Hexapoda</taxon>
        <taxon>Insecta</taxon>
        <taxon>Pterygota</taxon>
        <taxon>Neoptera</taxon>
        <taxon>Endopterygota</taxon>
        <taxon>Lepidoptera</taxon>
        <taxon>Glossata</taxon>
        <taxon>Ditrysia</taxon>
        <taxon>Papilionoidea</taxon>
        <taxon>Nymphalidae</taxon>
        <taxon>Danainae</taxon>
        <taxon>Danaini</taxon>
        <taxon>Danaina</taxon>
        <taxon>Danaus</taxon>
        <taxon>Anosia</taxon>
    </lineage>
</organism>
<evidence type="ECO:0000256" key="1">
    <source>
        <dbReference type="SAM" id="MobiDB-lite"/>
    </source>
</evidence>
<dbReference type="AlphaFoldDB" id="A0A8J2QRT4"/>
<feature type="region of interest" description="Disordered" evidence="1">
    <location>
        <begin position="52"/>
        <end position="73"/>
    </location>
</feature>
<evidence type="ECO:0000313" key="3">
    <source>
        <dbReference type="Proteomes" id="UP000789524"/>
    </source>
</evidence>
<reference evidence="2" key="1">
    <citation type="submission" date="2021-09" db="EMBL/GenBank/DDBJ databases">
        <authorList>
            <person name="Martin H S."/>
        </authorList>
    </citation>
    <scope>NUCLEOTIDE SEQUENCE</scope>
</reference>
<protein>
    <submittedName>
        <fullName evidence="2">(African queen) hypothetical protein</fullName>
    </submittedName>
</protein>
<comment type="caution">
    <text evidence="2">The sequence shown here is derived from an EMBL/GenBank/DDBJ whole genome shotgun (WGS) entry which is preliminary data.</text>
</comment>
<dbReference type="EMBL" id="CAKASE010000051">
    <property type="protein sequence ID" value="CAG9564733.1"/>
    <property type="molecule type" value="Genomic_DNA"/>
</dbReference>
<dbReference type="OrthoDB" id="7459630at2759"/>
<name>A0A8J2QRT4_9NEOP</name>
<feature type="compositionally biased region" description="Basic and acidic residues" evidence="1">
    <location>
        <begin position="57"/>
        <end position="67"/>
    </location>
</feature>
<accession>A0A8J2QRT4</accession>
<proteinExistence type="predicted"/>
<sequence length="272" mass="30836">MTETAWRRNVDWKARYSKLYSSRGLSQLKYNDLGGNDTTLLDMVRSRSCEVEDEIRDEIQPPPRDESPEYDNPSESCVHGFIYRVPERSVSRSRSRVSRMSMRRDMDIPSILAFTASPTPSPMCLGIPAFQKAKPQGVEIPRWSIRRSVCPVCSQKWRDKSSVKNIKYSGLKRNISNELPSVKAPARIRTSANMEYIPRPVPAALDQEAGIVQGSLRHGSASWLLTRARRFRTPKLQMPPPEATAPPSCSAPLARKDLELRVSQFLSDTFKL</sequence>